<proteinExistence type="inferred from homology"/>
<feature type="domain" description="AMP-binding enzyme C-terminal" evidence="7">
    <location>
        <begin position="434"/>
        <end position="505"/>
    </location>
</feature>
<sequence length="570" mass="62186">NLPYPWAKMVHGSRFPELPACPDLTFTQYLLGKAAEYADRLAIDHPENGPLLKYSQLKERLDDVDRRLAVYNIGFGDVIATLAGNTLDYIILCLGALKRGITVVPINPAMKKMEIIKYLSGVHCVFAEKDCIEKVWEATAELDTPIMVIEMEHFFSVDTSDVEVQQQNQEPPFDVETTAFIFYSSGTTGPPKGICIPHRAVIAHCQIGDLLYSQPSGHRIPLPEDESNIHGVLPLFHAGGLITLFIMLARGMTIVLNGKFDEDKFVQILIDKKISVIYLVPAVLPVLSLLPPDVALPDLKLVYVGSAPLTRDDASAFTARFPDCALAQMYGLTEAGTLLFATMEGGDPTNAGVAMPSVYFKIVAEDGAECPPEVPGDIIVKSATMATGYLTGEKFSEWFPTGDVGSVDEDGALTIVGRTKDMIKVRGWQVNPYEIECAIMHAVEGVEECAVVGVDMGGNVLPHAFIVGRPNVDEVIAFVKENFISYKHLAGVSLVPELPKTASGKLQRNALVQTTTADDEDVYPLPITLDDEDNAEAIVIPSVHASMNPLPPMESAEREREEEEEGDSEE</sequence>
<comment type="similarity">
    <text evidence="2">Belongs to the ATP-dependent AMP-binding enzyme family.</text>
</comment>
<protein>
    <recommendedName>
        <fullName evidence="10">AMP-binding protein</fullName>
    </recommendedName>
</protein>
<dbReference type="PANTHER" id="PTHR24096">
    <property type="entry name" value="LONG-CHAIN-FATTY-ACID--COA LIGASE"/>
    <property type="match status" value="1"/>
</dbReference>
<comment type="caution">
    <text evidence="8">The sequence shown here is derived from an EMBL/GenBank/DDBJ whole genome shotgun (WGS) entry which is preliminary data.</text>
</comment>
<dbReference type="SUPFAM" id="SSF56801">
    <property type="entry name" value="Acetyl-CoA synthetase-like"/>
    <property type="match status" value="1"/>
</dbReference>
<keyword evidence="4" id="KW-0576">Peroxisome</keyword>
<feature type="non-terminal residue" evidence="8">
    <location>
        <position position="570"/>
    </location>
</feature>
<dbReference type="Proteomes" id="UP001328107">
    <property type="component" value="Unassembled WGS sequence"/>
</dbReference>
<comment type="subcellular location">
    <subcellularLocation>
        <location evidence="1">Peroxisome</location>
    </subcellularLocation>
</comment>
<evidence type="ECO:0000256" key="3">
    <source>
        <dbReference type="ARBA" id="ARBA00022598"/>
    </source>
</evidence>
<dbReference type="GO" id="GO:0016405">
    <property type="term" value="F:CoA-ligase activity"/>
    <property type="evidence" value="ECO:0007669"/>
    <property type="project" value="TreeGrafter"/>
</dbReference>
<accession>A0AAN5DFP4</accession>
<dbReference type="InterPro" id="IPR042099">
    <property type="entry name" value="ANL_N_sf"/>
</dbReference>
<keyword evidence="3" id="KW-0436">Ligase</keyword>
<evidence type="ECO:0000259" key="6">
    <source>
        <dbReference type="Pfam" id="PF00501"/>
    </source>
</evidence>
<dbReference type="Pfam" id="PF13193">
    <property type="entry name" value="AMP-binding_C"/>
    <property type="match status" value="1"/>
</dbReference>
<dbReference type="InterPro" id="IPR000873">
    <property type="entry name" value="AMP-dep_synth/lig_dom"/>
</dbReference>
<organism evidence="8 9">
    <name type="scientific">Pristionchus mayeri</name>
    <dbReference type="NCBI Taxonomy" id="1317129"/>
    <lineage>
        <taxon>Eukaryota</taxon>
        <taxon>Metazoa</taxon>
        <taxon>Ecdysozoa</taxon>
        <taxon>Nematoda</taxon>
        <taxon>Chromadorea</taxon>
        <taxon>Rhabditida</taxon>
        <taxon>Rhabditina</taxon>
        <taxon>Diplogasteromorpha</taxon>
        <taxon>Diplogasteroidea</taxon>
        <taxon>Neodiplogasteridae</taxon>
        <taxon>Pristionchus</taxon>
    </lineage>
</organism>
<evidence type="ECO:0000256" key="1">
    <source>
        <dbReference type="ARBA" id="ARBA00004275"/>
    </source>
</evidence>
<evidence type="ECO:0008006" key="10">
    <source>
        <dbReference type="Google" id="ProtNLM"/>
    </source>
</evidence>
<dbReference type="Gene3D" id="3.40.50.12780">
    <property type="entry name" value="N-terminal domain of ligase-like"/>
    <property type="match status" value="1"/>
</dbReference>
<dbReference type="InterPro" id="IPR020845">
    <property type="entry name" value="AMP-binding_CS"/>
</dbReference>
<feature type="compositionally biased region" description="Acidic residues" evidence="5">
    <location>
        <begin position="560"/>
        <end position="570"/>
    </location>
</feature>
<evidence type="ECO:0000256" key="2">
    <source>
        <dbReference type="ARBA" id="ARBA00006432"/>
    </source>
</evidence>
<evidence type="ECO:0000256" key="4">
    <source>
        <dbReference type="ARBA" id="ARBA00023140"/>
    </source>
</evidence>
<dbReference type="Pfam" id="PF00501">
    <property type="entry name" value="AMP-binding"/>
    <property type="match status" value="1"/>
</dbReference>
<dbReference type="InterPro" id="IPR045851">
    <property type="entry name" value="AMP-bd_C_sf"/>
</dbReference>
<dbReference type="PANTHER" id="PTHR24096:SF149">
    <property type="entry name" value="AMP-BINDING DOMAIN-CONTAINING PROTEIN-RELATED"/>
    <property type="match status" value="1"/>
</dbReference>
<evidence type="ECO:0000259" key="7">
    <source>
        <dbReference type="Pfam" id="PF13193"/>
    </source>
</evidence>
<dbReference type="EMBL" id="BTRK01000006">
    <property type="protein sequence ID" value="GMR62691.1"/>
    <property type="molecule type" value="Genomic_DNA"/>
</dbReference>
<dbReference type="GO" id="GO:0005777">
    <property type="term" value="C:peroxisome"/>
    <property type="evidence" value="ECO:0007669"/>
    <property type="project" value="UniProtKB-SubCell"/>
</dbReference>
<evidence type="ECO:0000256" key="5">
    <source>
        <dbReference type="SAM" id="MobiDB-lite"/>
    </source>
</evidence>
<keyword evidence="9" id="KW-1185">Reference proteome</keyword>
<name>A0AAN5DFP4_9BILA</name>
<dbReference type="InterPro" id="IPR025110">
    <property type="entry name" value="AMP-bd_C"/>
</dbReference>
<dbReference type="Gene3D" id="3.30.300.30">
    <property type="match status" value="1"/>
</dbReference>
<dbReference type="PROSITE" id="PS00455">
    <property type="entry name" value="AMP_BINDING"/>
    <property type="match status" value="1"/>
</dbReference>
<feature type="non-terminal residue" evidence="8">
    <location>
        <position position="1"/>
    </location>
</feature>
<dbReference type="AlphaFoldDB" id="A0AAN5DFP4"/>
<feature type="domain" description="AMP-dependent synthetase/ligase" evidence="6">
    <location>
        <begin position="34"/>
        <end position="390"/>
    </location>
</feature>
<reference evidence="9" key="1">
    <citation type="submission" date="2022-10" db="EMBL/GenBank/DDBJ databases">
        <title>Genome assembly of Pristionchus species.</title>
        <authorList>
            <person name="Yoshida K."/>
            <person name="Sommer R.J."/>
        </authorList>
    </citation>
    <scope>NUCLEOTIDE SEQUENCE [LARGE SCALE GENOMIC DNA]</scope>
    <source>
        <strain evidence="9">RS5460</strain>
    </source>
</reference>
<feature type="region of interest" description="Disordered" evidence="5">
    <location>
        <begin position="543"/>
        <end position="570"/>
    </location>
</feature>
<evidence type="ECO:0000313" key="8">
    <source>
        <dbReference type="EMBL" id="GMR62691.1"/>
    </source>
</evidence>
<evidence type="ECO:0000313" key="9">
    <source>
        <dbReference type="Proteomes" id="UP001328107"/>
    </source>
</evidence>
<gene>
    <name evidence="8" type="ORF">PMAYCL1PPCAC_32886</name>
</gene>